<reference evidence="1 2" key="1">
    <citation type="submission" date="2020-07" db="EMBL/GenBank/DDBJ databases">
        <title>Mycobacterium kansasii (former subtype) with zoonotic potential isolated from diseased indoor pet cat, Japan.</title>
        <authorList>
            <person name="Fukano H."/>
            <person name="Terazono T."/>
            <person name="Hoshino Y."/>
        </authorList>
    </citation>
    <scope>NUCLEOTIDE SEQUENCE [LARGE SCALE GENOMIC DNA]</scope>
    <source>
        <strain evidence="1 2">Kuro-I</strain>
    </source>
</reference>
<dbReference type="SUPFAM" id="SSF53850">
    <property type="entry name" value="Periplasmic binding protein-like II"/>
    <property type="match status" value="1"/>
</dbReference>
<keyword evidence="2" id="KW-1185">Reference proteome</keyword>
<dbReference type="Gene3D" id="3.10.105.10">
    <property type="entry name" value="Dipeptide-binding Protein, Domain 3"/>
    <property type="match status" value="1"/>
</dbReference>
<proteinExistence type="predicted"/>
<evidence type="ECO:0000313" key="2">
    <source>
        <dbReference type="Proteomes" id="UP000516380"/>
    </source>
</evidence>
<accession>A0A7G1IAP3</accession>
<gene>
    <name evidence="1" type="ORF">NIIDMKKI_17850</name>
</gene>
<organism evidence="1 2">
    <name type="scientific">Mycobacterium kansasii</name>
    <dbReference type="NCBI Taxonomy" id="1768"/>
    <lineage>
        <taxon>Bacteria</taxon>
        <taxon>Bacillati</taxon>
        <taxon>Actinomycetota</taxon>
        <taxon>Actinomycetes</taxon>
        <taxon>Mycobacteriales</taxon>
        <taxon>Mycobacteriaceae</taxon>
        <taxon>Mycobacterium</taxon>
    </lineage>
</organism>
<sequence length="104" mass="11157">MFGWVGDAFPLSSLTQIYTSDGESNFGKIGSPEIDAAIERTLQELDPAKARELANEVDKLVWAEGFSLPLTQSPGTIAVRSTLANFGATGLADLDYTAIGFMRD</sequence>
<evidence type="ECO:0008006" key="3">
    <source>
        <dbReference type="Google" id="ProtNLM"/>
    </source>
</evidence>
<protein>
    <recommendedName>
        <fullName evidence="3">Bacterial extracellular solute-binding s, 5 Middle family protein</fullName>
    </recommendedName>
</protein>
<name>A0A7G1IAP3_MYCKA</name>
<dbReference type="AlphaFoldDB" id="A0A7G1IAP3"/>
<dbReference type="EMBL" id="AP023343">
    <property type="protein sequence ID" value="BCI86579.1"/>
    <property type="molecule type" value="Genomic_DNA"/>
</dbReference>
<evidence type="ECO:0000313" key="1">
    <source>
        <dbReference type="EMBL" id="BCI86579.1"/>
    </source>
</evidence>
<dbReference type="Proteomes" id="UP000516380">
    <property type="component" value="Chromosome"/>
</dbReference>